<dbReference type="InParanoid" id="A0A136JAM3"/>
<evidence type="ECO:0000256" key="3">
    <source>
        <dbReference type="ARBA" id="ARBA00022827"/>
    </source>
</evidence>
<dbReference type="Pfam" id="PF05199">
    <property type="entry name" value="GMC_oxred_C"/>
    <property type="match status" value="1"/>
</dbReference>
<keyword evidence="2" id="KW-0285">Flavoprotein</keyword>
<feature type="compositionally biased region" description="Low complexity" evidence="5">
    <location>
        <begin position="671"/>
        <end position="680"/>
    </location>
</feature>
<proteinExistence type="inferred from homology"/>
<dbReference type="GO" id="GO:0016614">
    <property type="term" value="F:oxidoreductase activity, acting on CH-OH group of donors"/>
    <property type="evidence" value="ECO:0007669"/>
    <property type="project" value="InterPro"/>
</dbReference>
<dbReference type="Pfam" id="PF00732">
    <property type="entry name" value="GMC_oxred_N"/>
    <property type="match status" value="1"/>
</dbReference>
<feature type="region of interest" description="Disordered" evidence="5">
    <location>
        <begin position="661"/>
        <end position="687"/>
    </location>
</feature>
<evidence type="ECO:0000313" key="7">
    <source>
        <dbReference type="EMBL" id="KXJ94234.1"/>
    </source>
</evidence>
<dbReference type="InterPro" id="IPR003953">
    <property type="entry name" value="FAD-dep_OxRdtase_2_FAD-bd"/>
</dbReference>
<dbReference type="InterPro" id="IPR000172">
    <property type="entry name" value="GMC_OxRdtase_N"/>
</dbReference>
<evidence type="ECO:0000256" key="2">
    <source>
        <dbReference type="ARBA" id="ARBA00022630"/>
    </source>
</evidence>
<name>A0A136JAM3_9PEZI</name>
<evidence type="ECO:0000313" key="8">
    <source>
        <dbReference type="Proteomes" id="UP000070501"/>
    </source>
</evidence>
<dbReference type="PANTHER" id="PTHR46056:SF12">
    <property type="entry name" value="LONG-CHAIN-ALCOHOL OXIDASE"/>
    <property type="match status" value="1"/>
</dbReference>
<reference evidence="8" key="1">
    <citation type="submission" date="2016-02" db="EMBL/GenBank/DDBJ databases">
        <title>Draft genome sequence of Microdochium bolleyi, a fungal endophyte of beachgrass.</title>
        <authorList>
            <consortium name="DOE Joint Genome Institute"/>
            <person name="David A.S."/>
            <person name="May G."/>
            <person name="Haridas S."/>
            <person name="Lim J."/>
            <person name="Wang M."/>
            <person name="Labutti K."/>
            <person name="Lipzen A."/>
            <person name="Barry K."/>
            <person name="Grigoriev I.V."/>
        </authorList>
    </citation>
    <scope>NUCLEOTIDE SEQUENCE [LARGE SCALE GENOMIC DNA]</scope>
    <source>
        <strain evidence="8">J235TASD1</strain>
    </source>
</reference>
<dbReference type="PANTHER" id="PTHR46056">
    <property type="entry name" value="LONG-CHAIN-ALCOHOL OXIDASE"/>
    <property type="match status" value="1"/>
</dbReference>
<dbReference type="InterPro" id="IPR001763">
    <property type="entry name" value="Rhodanese-like_dom"/>
</dbReference>
<sequence>MATISRPARAAPVPLQAPEPEAGDYFTDLQWQVYDALIDAVVPSIVVASGSDTTAAGSDADRHLVVSEEQCAAAYDDLVSTLKAPPTYDQFKEFLAARPLENPRFRKQIRRLLDSTPKSARKQLGGALNLMTRRTGSLLATGYWTPLHQQPVYIRERIIQSWITAWTPVWPLLASSFCTLARVGWAPTDPLFHKLSDYTDHIDDYVPGSEVDYRFLQFGPSLEPAVVETDIVIIGSGCGGSVAAKVLAEAGHRVVVVDKGYYFPPSHLPMAAEAGQHFLFEGAGAVQATNGAMSILAGSCWGGGGTVNWSASLEPQDFVREEWAASGGGVDGDEGGSQGLAFFREQEFQDSIDRVCDTMGVSAAHVRQNHGNRVLLEGAERLRWRGGKACPQNTGGNEHYCGRCSLGCGAGEKQGPAVNWLPAAQKAGAQFIEGFHATEVLFDEDGHSEEGAKRKAIGVIGQWTARDEDGFVHSPPGDRVQRLVRISAKKVIMSSGALNSPLLLMRSGLQNPHIGKNLHLHPAGMLTAAFHEDVKGWEGGILTSVISDFENLDGNGHGVKLETSSMLPHMVLFNLPWHSALQWKTDALKYRSMNSFIAMARDRDAGSVRADPGDASRPLVDYTISDLDRSHTLQGLVALAKLCYVQGAVEMWPAVPGVPTFKRSSPPPPTAATATATVAAADDDDDNDPLADPAFQSWLALLRAADNRPPRAQHASAHQMGTCRMSGSPETGVVDGKGRAWEAEDLYVADASVFPSASGVNPMITVMALADRIARGIAADWSV</sequence>
<keyword evidence="4" id="KW-0560">Oxidoreductase</keyword>
<dbReference type="Proteomes" id="UP000070501">
    <property type="component" value="Unassembled WGS sequence"/>
</dbReference>
<organism evidence="7 8">
    <name type="scientific">Microdochium bolleyi</name>
    <dbReference type="NCBI Taxonomy" id="196109"/>
    <lineage>
        <taxon>Eukaryota</taxon>
        <taxon>Fungi</taxon>
        <taxon>Dikarya</taxon>
        <taxon>Ascomycota</taxon>
        <taxon>Pezizomycotina</taxon>
        <taxon>Sordariomycetes</taxon>
        <taxon>Xylariomycetidae</taxon>
        <taxon>Xylariales</taxon>
        <taxon>Microdochiaceae</taxon>
        <taxon>Microdochium</taxon>
    </lineage>
</organism>
<evidence type="ECO:0000256" key="1">
    <source>
        <dbReference type="ARBA" id="ARBA00010790"/>
    </source>
</evidence>
<evidence type="ECO:0000256" key="5">
    <source>
        <dbReference type="SAM" id="MobiDB-lite"/>
    </source>
</evidence>
<feature type="domain" description="Rhodanese" evidence="6">
    <location>
        <begin position="231"/>
        <end position="272"/>
    </location>
</feature>
<evidence type="ECO:0000256" key="4">
    <source>
        <dbReference type="ARBA" id="ARBA00023002"/>
    </source>
</evidence>
<evidence type="ECO:0000259" key="6">
    <source>
        <dbReference type="PROSITE" id="PS50206"/>
    </source>
</evidence>
<dbReference type="InterPro" id="IPR007867">
    <property type="entry name" value="GMC_OxRtase_C"/>
</dbReference>
<gene>
    <name evidence="7" type="ORF">Micbo1qcDRAFT_187923</name>
</gene>
<keyword evidence="8" id="KW-1185">Reference proteome</keyword>
<dbReference type="Pfam" id="PF00890">
    <property type="entry name" value="FAD_binding_2"/>
    <property type="match status" value="1"/>
</dbReference>
<dbReference type="PROSITE" id="PS50206">
    <property type="entry name" value="RHODANESE_3"/>
    <property type="match status" value="1"/>
</dbReference>
<dbReference type="InterPro" id="IPR036188">
    <property type="entry name" value="FAD/NAD-bd_sf"/>
</dbReference>
<dbReference type="Gene3D" id="3.50.50.60">
    <property type="entry name" value="FAD/NAD(P)-binding domain"/>
    <property type="match status" value="2"/>
</dbReference>
<protein>
    <recommendedName>
        <fullName evidence="6">Rhodanese domain-containing protein</fullName>
    </recommendedName>
</protein>
<dbReference type="AlphaFoldDB" id="A0A136JAM3"/>
<dbReference type="STRING" id="196109.A0A136JAM3"/>
<keyword evidence="3" id="KW-0274">FAD</keyword>
<dbReference type="OrthoDB" id="269227at2759"/>
<dbReference type="GO" id="GO:0050660">
    <property type="term" value="F:flavin adenine dinucleotide binding"/>
    <property type="evidence" value="ECO:0007669"/>
    <property type="project" value="InterPro"/>
</dbReference>
<comment type="similarity">
    <text evidence="1">Belongs to the GMC oxidoreductase family.</text>
</comment>
<dbReference type="SUPFAM" id="SSF51905">
    <property type="entry name" value="FAD/NAD(P)-binding domain"/>
    <property type="match status" value="1"/>
</dbReference>
<accession>A0A136JAM3</accession>
<dbReference type="EMBL" id="KQ964247">
    <property type="protein sequence ID" value="KXJ94234.1"/>
    <property type="molecule type" value="Genomic_DNA"/>
</dbReference>